<evidence type="ECO:0000313" key="2">
    <source>
        <dbReference type="EMBL" id="CAJ1409719.1"/>
    </source>
</evidence>
<evidence type="ECO:0000256" key="1">
    <source>
        <dbReference type="SAM" id="SignalP"/>
    </source>
</evidence>
<dbReference type="EMBL" id="CAUJNA010003783">
    <property type="protein sequence ID" value="CAJ1409719.1"/>
    <property type="molecule type" value="Genomic_DNA"/>
</dbReference>
<organism evidence="2 3">
    <name type="scientific">Effrenium voratum</name>
    <dbReference type="NCBI Taxonomy" id="2562239"/>
    <lineage>
        <taxon>Eukaryota</taxon>
        <taxon>Sar</taxon>
        <taxon>Alveolata</taxon>
        <taxon>Dinophyceae</taxon>
        <taxon>Suessiales</taxon>
        <taxon>Symbiodiniaceae</taxon>
        <taxon>Effrenium</taxon>
    </lineage>
</organism>
<accession>A0AA36JRB2</accession>
<dbReference type="InterPro" id="IPR029063">
    <property type="entry name" value="SAM-dependent_MTases_sf"/>
</dbReference>
<dbReference type="Gene3D" id="3.40.50.150">
    <property type="entry name" value="Vaccinia Virus protein VP39"/>
    <property type="match status" value="1"/>
</dbReference>
<feature type="signal peptide" evidence="1">
    <location>
        <begin position="1"/>
        <end position="23"/>
    </location>
</feature>
<comment type="caution">
    <text evidence="2">The sequence shown here is derived from an EMBL/GenBank/DDBJ whole genome shotgun (WGS) entry which is preliminary data.</text>
</comment>
<evidence type="ECO:0000313" key="3">
    <source>
        <dbReference type="Proteomes" id="UP001178507"/>
    </source>
</evidence>
<dbReference type="AlphaFoldDB" id="A0AA36JRB2"/>
<reference evidence="2" key="1">
    <citation type="submission" date="2023-08" db="EMBL/GenBank/DDBJ databases">
        <authorList>
            <person name="Chen Y."/>
            <person name="Shah S."/>
            <person name="Dougan E. K."/>
            <person name="Thang M."/>
            <person name="Chan C."/>
        </authorList>
    </citation>
    <scope>NUCLEOTIDE SEQUENCE</scope>
</reference>
<dbReference type="Proteomes" id="UP001178507">
    <property type="component" value="Unassembled WGS sequence"/>
</dbReference>
<feature type="chain" id="PRO_5041342884" evidence="1">
    <location>
        <begin position="24"/>
        <end position="216"/>
    </location>
</feature>
<keyword evidence="3" id="KW-1185">Reference proteome</keyword>
<name>A0AA36JRB2_9DINO</name>
<keyword evidence="1" id="KW-0732">Signal</keyword>
<dbReference type="Pfam" id="PF13578">
    <property type="entry name" value="Methyltransf_24"/>
    <property type="match status" value="1"/>
</dbReference>
<protein>
    <submittedName>
        <fullName evidence="2">Uncharacterized protein</fullName>
    </submittedName>
</protein>
<sequence>MALGKARPERTSLLLALLSQAIAAPAGFREASLGAFLQQSYGAAFGVLLGVGEGARARQLLAAWPQGVLFLVDPYIHLRRGYERPANWDDSAHQRAYDDLRNRLHDDHSVQGRYSFVREFSFSVPQIWADKKWGPSPMMVFHDANPSYGAVRTDLASWWPLLAEGGAFCGANYTAEGDGSVVGVKRAVDEFAESMGLEVFVTDDPTEPAWILQKPG</sequence>
<proteinExistence type="predicted"/>
<gene>
    <name evidence="2" type="ORF">EVOR1521_LOCUS30742</name>
</gene>